<evidence type="ECO:0000313" key="2">
    <source>
        <dbReference type="Proteomes" id="UP000253204"/>
    </source>
</evidence>
<dbReference type="PROSITE" id="PS51257">
    <property type="entry name" value="PROKAR_LIPOPROTEIN"/>
    <property type="match status" value="1"/>
</dbReference>
<gene>
    <name evidence="1" type="ORF">DU506_18495</name>
</gene>
<reference evidence="1 2" key="1">
    <citation type="submission" date="2018-07" db="EMBL/GenBank/DDBJ databases">
        <title>Halomonas rutogse sp. nov., isolated from Lake TangqianCo on Tibetan Plateau.</title>
        <authorList>
            <person name="Lu H."/>
            <person name="Xing P."/>
            <person name="Wu Q."/>
        </authorList>
    </citation>
    <scope>NUCLEOTIDE SEQUENCE [LARGE SCALE GENOMIC DNA]</scope>
    <source>
        <strain evidence="1 2">TQ8S</strain>
    </source>
</reference>
<dbReference type="EMBL" id="QPIJ01000065">
    <property type="protein sequence ID" value="RCV86459.1"/>
    <property type="molecule type" value="Genomic_DNA"/>
</dbReference>
<protein>
    <recommendedName>
        <fullName evidence="3">Lipoprotein</fullName>
    </recommendedName>
</protein>
<keyword evidence="2" id="KW-1185">Reference proteome</keyword>
<evidence type="ECO:0000313" key="1">
    <source>
        <dbReference type="EMBL" id="RCV86459.1"/>
    </source>
</evidence>
<dbReference type="Proteomes" id="UP000253204">
    <property type="component" value="Unassembled WGS sequence"/>
</dbReference>
<sequence length="63" mass="6801">MTARTTTILLLALALAGCSEDKIKAMEAINEFCKKNNGELTTVFEHGTFGSKLTFGCTARAYP</sequence>
<dbReference type="RefSeq" id="WP_114488346.1">
    <property type="nucleotide sequence ID" value="NZ_QPIJ01000065.1"/>
</dbReference>
<name>A0A368TP43_9GAMM</name>
<dbReference type="AlphaFoldDB" id="A0A368TP43"/>
<organism evidence="1 2">
    <name type="scientific">Vreelandella rituensis</name>
    <dbReference type="NCBI Taxonomy" id="2282306"/>
    <lineage>
        <taxon>Bacteria</taxon>
        <taxon>Pseudomonadati</taxon>
        <taxon>Pseudomonadota</taxon>
        <taxon>Gammaproteobacteria</taxon>
        <taxon>Oceanospirillales</taxon>
        <taxon>Halomonadaceae</taxon>
        <taxon>Vreelandella</taxon>
    </lineage>
</organism>
<evidence type="ECO:0008006" key="3">
    <source>
        <dbReference type="Google" id="ProtNLM"/>
    </source>
</evidence>
<comment type="caution">
    <text evidence="1">The sequence shown here is derived from an EMBL/GenBank/DDBJ whole genome shotgun (WGS) entry which is preliminary data.</text>
</comment>
<accession>A0A368TP43</accession>
<proteinExistence type="predicted"/>